<evidence type="ECO:0000256" key="1">
    <source>
        <dbReference type="SAM" id="MobiDB-lite"/>
    </source>
</evidence>
<evidence type="ECO:0000313" key="3">
    <source>
        <dbReference type="EMBL" id="CAE6407153.1"/>
    </source>
</evidence>
<dbReference type="CDD" id="cd00882">
    <property type="entry name" value="Ras_like_GTPase"/>
    <property type="match status" value="1"/>
</dbReference>
<evidence type="ECO:0000313" key="4">
    <source>
        <dbReference type="Proteomes" id="UP000663841"/>
    </source>
</evidence>
<dbReference type="InterPro" id="IPR006073">
    <property type="entry name" value="GTP-bd"/>
</dbReference>
<reference evidence="3" key="1">
    <citation type="submission" date="2021-01" db="EMBL/GenBank/DDBJ databases">
        <authorList>
            <person name="Kaushik A."/>
        </authorList>
    </citation>
    <scope>NUCLEOTIDE SEQUENCE</scope>
    <source>
        <strain evidence="3">AG3-T5</strain>
    </source>
</reference>
<dbReference type="SUPFAM" id="SSF52540">
    <property type="entry name" value="P-loop containing nucleoside triphosphate hydrolases"/>
    <property type="match status" value="1"/>
</dbReference>
<sequence length="608" mass="69075">MVDIATSDSDSSTTPTETTMKRHRSPDPPPPHETSGQPTASHQTETPAPETTRQYQRRDDNIRILVLGRSGSGKTRIIQTLCDNSERPVVGRLFEPTLKPYSTTVRMREHTFELIDTPGFDNMNMSDTEAYVQIAEYLQDSHRIDAGITGIIFVHRIGDVIQSRSLRQNLQVLIDIFLREAGTHRLTVLESQLGVQRVTDRSLFDEVRGRHSAFDRAWELGAMVSHTSDRRGFIDLLKSYVSQSPIILPIQLDASRGSDFTSRIERTLGYYEQESVQTLLRIQDHDLREMYETRLSHQRKSESQLQQRLKEAELGYSSLRSQLQLQENVEQSEVVQALNDLNRTIDDIGRSISAYLTDAHVSSTLGKDPSEATALDAVDLPSLKTLLDHVDGESSLIVSSGGQGMHIESFFDYSIRHMLCRHLTVEIFQPFHPGVHINLSRVLTTTYRNMQSQASQVIAGKWRSETFKNIYSDDRDKREQHVAYQLDKLTNNRLKPLVRHIFGKDVPFAEDHHNRLRHLIEMAWDWDSRLKGDIIVLGDFIQTSFSFHARFKPTLMEEFEHNPRNPKPISILGTLALGLLGRRAVGGGNPVEQTSVCKATVLTSNIFI</sequence>
<feature type="compositionally biased region" description="Low complexity" evidence="1">
    <location>
        <begin position="1"/>
        <end position="18"/>
    </location>
</feature>
<organism evidence="3 4">
    <name type="scientific">Rhizoctonia solani</name>
    <dbReference type="NCBI Taxonomy" id="456999"/>
    <lineage>
        <taxon>Eukaryota</taxon>
        <taxon>Fungi</taxon>
        <taxon>Dikarya</taxon>
        <taxon>Basidiomycota</taxon>
        <taxon>Agaricomycotina</taxon>
        <taxon>Agaricomycetes</taxon>
        <taxon>Cantharellales</taxon>
        <taxon>Ceratobasidiaceae</taxon>
        <taxon>Rhizoctonia</taxon>
    </lineage>
</organism>
<dbReference type="Pfam" id="PF01926">
    <property type="entry name" value="MMR_HSR1"/>
    <property type="match status" value="1"/>
</dbReference>
<dbReference type="EMBL" id="CAJMWW010000055">
    <property type="protein sequence ID" value="CAE6407153.1"/>
    <property type="molecule type" value="Genomic_DNA"/>
</dbReference>
<dbReference type="GO" id="GO:0005525">
    <property type="term" value="F:GTP binding"/>
    <property type="evidence" value="ECO:0007669"/>
    <property type="project" value="InterPro"/>
</dbReference>
<feature type="compositionally biased region" description="Polar residues" evidence="1">
    <location>
        <begin position="34"/>
        <end position="54"/>
    </location>
</feature>
<accession>A0A8H2WUW4</accession>
<comment type="caution">
    <text evidence="3">The sequence shown here is derived from an EMBL/GenBank/DDBJ whole genome shotgun (WGS) entry which is preliminary data.</text>
</comment>
<dbReference type="Gene3D" id="3.40.50.300">
    <property type="entry name" value="P-loop containing nucleotide triphosphate hydrolases"/>
    <property type="match status" value="1"/>
</dbReference>
<dbReference type="Proteomes" id="UP000663841">
    <property type="component" value="Unassembled WGS sequence"/>
</dbReference>
<gene>
    <name evidence="3" type="ORF">RDB_LOCUS16612</name>
</gene>
<evidence type="ECO:0000259" key="2">
    <source>
        <dbReference type="Pfam" id="PF01926"/>
    </source>
</evidence>
<dbReference type="InterPro" id="IPR027417">
    <property type="entry name" value="P-loop_NTPase"/>
</dbReference>
<name>A0A8H2WUW4_9AGAM</name>
<proteinExistence type="predicted"/>
<feature type="domain" description="G" evidence="2">
    <location>
        <begin position="63"/>
        <end position="140"/>
    </location>
</feature>
<dbReference type="AlphaFoldDB" id="A0A8H2WUW4"/>
<protein>
    <recommendedName>
        <fullName evidence="2">G domain-containing protein</fullName>
    </recommendedName>
</protein>
<feature type="region of interest" description="Disordered" evidence="1">
    <location>
        <begin position="1"/>
        <end position="62"/>
    </location>
</feature>